<comment type="caution">
    <text evidence="1">The sequence shown here is derived from an EMBL/GenBank/DDBJ whole genome shotgun (WGS) entry which is preliminary data.</text>
</comment>
<keyword evidence="2" id="KW-1185">Reference proteome</keyword>
<protein>
    <submittedName>
        <fullName evidence="1">Uncharacterized protein</fullName>
    </submittedName>
</protein>
<evidence type="ECO:0000313" key="1">
    <source>
        <dbReference type="EMBL" id="KAI8536908.1"/>
    </source>
</evidence>
<sequence>MASRVWSELPPELLASIGKRLPTRIDVLRFRSVCSSWRSSLPFGTWPPPLPLTVPFPIEPHFSPHPRCHCSVAEATVYRLQPVHNPSDSPPKAWIIKVSENLPKGKMRLLNPLSMDIITPLPQNFPTRIDLSQFRISEICRSCSLGLTYDFDNPDYINQFSMAQKHQGMVNSVQKAVFFDDLTAVVIHIYSDVAVLRLGEERWTQLVRHRGNYRDLIKFKGKVYAVNHWGESLMIDSSLNMREFSSFDSPFNLPMGNEKHLLESCGELWLLDRGWRGLSGNVWYYQHKHTMLKKVQKEEIWFKAYKLNEEEHKWVEVPDLGDRILFAGRDCSFSVSAADFEGCNCKGNCVFFMNSCSESGDEDYSSCSDENYHDDYDALGDGGEVPGIYRTGDLCIDKLAAYPGYANHVDYDALRGSFGEEPAIFLIGDHCVEKLAAYPGYADLCWSLPSWLASGSSSSSQS</sequence>
<proteinExistence type="predicted"/>
<evidence type="ECO:0000313" key="2">
    <source>
        <dbReference type="Proteomes" id="UP001062846"/>
    </source>
</evidence>
<accession>A0ACC0M9B0</accession>
<dbReference type="EMBL" id="CM046397">
    <property type="protein sequence ID" value="KAI8536908.1"/>
    <property type="molecule type" value="Genomic_DNA"/>
</dbReference>
<organism evidence="1 2">
    <name type="scientific">Rhododendron molle</name>
    <name type="common">Chinese azalea</name>
    <name type="synonym">Azalea mollis</name>
    <dbReference type="NCBI Taxonomy" id="49168"/>
    <lineage>
        <taxon>Eukaryota</taxon>
        <taxon>Viridiplantae</taxon>
        <taxon>Streptophyta</taxon>
        <taxon>Embryophyta</taxon>
        <taxon>Tracheophyta</taxon>
        <taxon>Spermatophyta</taxon>
        <taxon>Magnoliopsida</taxon>
        <taxon>eudicotyledons</taxon>
        <taxon>Gunneridae</taxon>
        <taxon>Pentapetalae</taxon>
        <taxon>asterids</taxon>
        <taxon>Ericales</taxon>
        <taxon>Ericaceae</taxon>
        <taxon>Ericoideae</taxon>
        <taxon>Rhodoreae</taxon>
        <taxon>Rhododendron</taxon>
    </lineage>
</organism>
<name>A0ACC0M9B0_RHOML</name>
<reference evidence="1" key="1">
    <citation type="submission" date="2022-02" db="EMBL/GenBank/DDBJ databases">
        <title>Plant Genome Project.</title>
        <authorList>
            <person name="Zhang R.-G."/>
        </authorList>
    </citation>
    <scope>NUCLEOTIDE SEQUENCE</scope>
    <source>
        <strain evidence="1">AT1</strain>
    </source>
</reference>
<gene>
    <name evidence="1" type="ORF">RHMOL_Rhmol10G0293300</name>
</gene>
<dbReference type="Proteomes" id="UP001062846">
    <property type="component" value="Chromosome 10"/>
</dbReference>